<evidence type="ECO:0000313" key="3">
    <source>
        <dbReference type="Proteomes" id="UP001163821"/>
    </source>
</evidence>
<dbReference type="PANTHER" id="PTHR33507">
    <property type="entry name" value="INNER MEMBRANE PROTEIN YBBJ"/>
    <property type="match status" value="1"/>
</dbReference>
<organism evidence="2 3">
    <name type="scientific">Gaoshiqia sediminis</name>
    <dbReference type="NCBI Taxonomy" id="2986998"/>
    <lineage>
        <taxon>Bacteria</taxon>
        <taxon>Pseudomonadati</taxon>
        <taxon>Bacteroidota</taxon>
        <taxon>Bacteroidia</taxon>
        <taxon>Marinilabiliales</taxon>
        <taxon>Prolixibacteraceae</taxon>
        <taxon>Gaoshiqia</taxon>
    </lineage>
</organism>
<comment type="caution">
    <text evidence="2">The sequence shown here is derived from an EMBL/GenBank/DDBJ whole genome shotgun (WGS) entry which is preliminary data.</text>
</comment>
<keyword evidence="3" id="KW-1185">Reference proteome</keyword>
<dbReference type="Proteomes" id="UP001163821">
    <property type="component" value="Unassembled WGS sequence"/>
</dbReference>
<dbReference type="PANTHER" id="PTHR33507:SF3">
    <property type="entry name" value="INNER MEMBRANE PROTEIN YBBJ"/>
    <property type="match status" value="1"/>
</dbReference>
<evidence type="ECO:0000256" key="1">
    <source>
        <dbReference type="SAM" id="Phobius"/>
    </source>
</evidence>
<proteinExistence type="predicted"/>
<dbReference type="RefSeq" id="WP_282592131.1">
    <property type="nucleotide sequence ID" value="NZ_JAPAAF010000018.1"/>
</dbReference>
<dbReference type="AlphaFoldDB" id="A0AA42CAH6"/>
<dbReference type="GO" id="GO:0005886">
    <property type="term" value="C:plasma membrane"/>
    <property type="evidence" value="ECO:0007669"/>
    <property type="project" value="TreeGrafter"/>
</dbReference>
<reference evidence="2" key="1">
    <citation type="submission" date="2022-10" db="EMBL/GenBank/DDBJ databases">
        <title>Gaoshiqiia sediminis gen. nov., sp. nov., isolated from coastal sediment.</title>
        <authorList>
            <person name="Yu W.X."/>
            <person name="Mu D.S."/>
            <person name="Du J.Z."/>
            <person name="Liang Y.Q."/>
        </authorList>
    </citation>
    <scope>NUCLEOTIDE SEQUENCE</scope>
    <source>
        <strain evidence="2">A06</strain>
    </source>
</reference>
<evidence type="ECO:0000313" key="2">
    <source>
        <dbReference type="EMBL" id="MCW0483530.1"/>
    </source>
</evidence>
<keyword evidence="1" id="KW-0472">Membrane</keyword>
<dbReference type="EMBL" id="JAPAAF010000018">
    <property type="protein sequence ID" value="MCW0483530.1"/>
    <property type="molecule type" value="Genomic_DNA"/>
</dbReference>
<feature type="transmembrane region" description="Helical" evidence="1">
    <location>
        <begin position="46"/>
        <end position="73"/>
    </location>
</feature>
<sequence>MTILIILFLIFLGILLLLLEFAVIPGVTIAGIGGVVMLGVSVYLAFNTYGVVAGIVTLAFVLIASPLLVFRFFKSRSGKKMVLDSEITGKVDQVDINLVHPGDEGITIGRLAPMGKVRINNQTMEGKSISGFIDQQVKIRVIEVLKTQVIVEPINHE</sequence>
<protein>
    <recommendedName>
        <fullName evidence="4">NfeD-like C-terminal domain-containing protein</fullName>
    </recommendedName>
</protein>
<dbReference type="InterPro" id="IPR052165">
    <property type="entry name" value="Membrane_assoc_protease"/>
</dbReference>
<accession>A0AA42CAH6</accession>
<name>A0AA42CAH6_9BACT</name>
<keyword evidence="1" id="KW-1133">Transmembrane helix</keyword>
<gene>
    <name evidence="2" type="ORF">N2K84_12370</name>
</gene>
<evidence type="ECO:0008006" key="4">
    <source>
        <dbReference type="Google" id="ProtNLM"/>
    </source>
</evidence>
<keyword evidence="1" id="KW-0812">Transmembrane</keyword>